<feature type="compositionally biased region" description="Polar residues" evidence="1">
    <location>
        <begin position="185"/>
        <end position="209"/>
    </location>
</feature>
<feature type="region of interest" description="Disordered" evidence="1">
    <location>
        <begin position="185"/>
        <end position="223"/>
    </location>
</feature>
<dbReference type="Proteomes" id="UP001472677">
    <property type="component" value="Unassembled WGS sequence"/>
</dbReference>
<comment type="caution">
    <text evidence="2">The sequence shown here is derived from an EMBL/GenBank/DDBJ whole genome shotgun (WGS) entry which is preliminary data.</text>
</comment>
<proteinExistence type="predicted"/>
<organism evidence="2 3">
    <name type="scientific">Hibiscus sabdariffa</name>
    <name type="common">roselle</name>
    <dbReference type="NCBI Taxonomy" id="183260"/>
    <lineage>
        <taxon>Eukaryota</taxon>
        <taxon>Viridiplantae</taxon>
        <taxon>Streptophyta</taxon>
        <taxon>Embryophyta</taxon>
        <taxon>Tracheophyta</taxon>
        <taxon>Spermatophyta</taxon>
        <taxon>Magnoliopsida</taxon>
        <taxon>eudicotyledons</taxon>
        <taxon>Gunneridae</taxon>
        <taxon>Pentapetalae</taxon>
        <taxon>rosids</taxon>
        <taxon>malvids</taxon>
        <taxon>Malvales</taxon>
        <taxon>Malvaceae</taxon>
        <taxon>Malvoideae</taxon>
        <taxon>Hibiscus</taxon>
    </lineage>
</organism>
<sequence>MYLKQANKPVEQYVAEFCKYEAEYIKTEKDNCRKFTDGLNDEFGHMFIAMEIEDFQILVNRVIAIEAKMKVAERRKGGSKSYNKKQKRDNRSQGLYKKAKNHYGGSSAYQSAPRSQFTLKSQPVNKSAFSVMSVNSTGNSMEIPLSQYCKKPHMGQCRQQYNLFYGCGGNDHYVQDCLQNANQASTRPHVHSNTQVNKIKSPRQAQSVVQGRGKVSHSNAQTH</sequence>
<evidence type="ECO:0008006" key="4">
    <source>
        <dbReference type="Google" id="ProtNLM"/>
    </source>
</evidence>
<dbReference type="PANTHER" id="PTHR34482:SF36">
    <property type="entry name" value="RETROTRANSPOSON GAG DOMAIN-CONTAINING PROTEIN"/>
    <property type="match status" value="1"/>
</dbReference>
<dbReference type="PANTHER" id="PTHR34482">
    <property type="entry name" value="DNA DAMAGE-INDUCIBLE PROTEIN 1-LIKE"/>
    <property type="match status" value="1"/>
</dbReference>
<evidence type="ECO:0000313" key="2">
    <source>
        <dbReference type="EMBL" id="KAK8521626.1"/>
    </source>
</evidence>
<protein>
    <recommendedName>
        <fullName evidence="4">Gag-Pol polyprotein</fullName>
    </recommendedName>
</protein>
<evidence type="ECO:0000313" key="3">
    <source>
        <dbReference type="Proteomes" id="UP001472677"/>
    </source>
</evidence>
<keyword evidence="3" id="KW-1185">Reference proteome</keyword>
<dbReference type="EMBL" id="JBBPBM010000047">
    <property type="protein sequence ID" value="KAK8521626.1"/>
    <property type="molecule type" value="Genomic_DNA"/>
</dbReference>
<feature type="region of interest" description="Disordered" evidence="1">
    <location>
        <begin position="75"/>
        <end position="96"/>
    </location>
</feature>
<accession>A0ABR2CPH8</accession>
<gene>
    <name evidence="2" type="ORF">V6N12_031520</name>
</gene>
<reference evidence="2 3" key="1">
    <citation type="journal article" date="2024" name="G3 (Bethesda)">
        <title>Genome assembly of Hibiscus sabdariffa L. provides insights into metabolisms of medicinal natural products.</title>
        <authorList>
            <person name="Kim T."/>
        </authorList>
    </citation>
    <scope>NUCLEOTIDE SEQUENCE [LARGE SCALE GENOMIC DNA]</scope>
    <source>
        <strain evidence="2">TK-2024</strain>
        <tissue evidence="2">Old leaves</tissue>
    </source>
</reference>
<name>A0ABR2CPH8_9ROSI</name>
<evidence type="ECO:0000256" key="1">
    <source>
        <dbReference type="SAM" id="MobiDB-lite"/>
    </source>
</evidence>